<keyword evidence="14" id="KW-1185">Reference proteome</keyword>
<dbReference type="PANTHER" id="PTHR23189">
    <property type="entry name" value="RNA RECOGNITION MOTIF-CONTAINING"/>
    <property type="match status" value="1"/>
</dbReference>
<dbReference type="InterPro" id="IPR000504">
    <property type="entry name" value="RRM_dom"/>
</dbReference>
<feature type="compositionally biased region" description="Gly residues" evidence="10">
    <location>
        <begin position="2183"/>
        <end position="2192"/>
    </location>
</feature>
<evidence type="ECO:0000256" key="1">
    <source>
        <dbReference type="ARBA" id="ARBA00004123"/>
    </source>
</evidence>
<feature type="compositionally biased region" description="Polar residues" evidence="10">
    <location>
        <begin position="2585"/>
        <end position="2608"/>
    </location>
</feature>
<dbReference type="PROSITE" id="PS50917">
    <property type="entry name" value="SPOC"/>
    <property type="match status" value="1"/>
</dbReference>
<feature type="compositionally biased region" description="Polar residues" evidence="10">
    <location>
        <begin position="2322"/>
        <end position="2340"/>
    </location>
</feature>
<feature type="region of interest" description="Disordered" evidence="10">
    <location>
        <begin position="1147"/>
        <end position="1189"/>
    </location>
</feature>
<feature type="compositionally biased region" description="Basic and acidic residues" evidence="10">
    <location>
        <begin position="1905"/>
        <end position="1914"/>
    </location>
</feature>
<feature type="domain" description="RRM" evidence="11">
    <location>
        <begin position="326"/>
        <end position="404"/>
    </location>
</feature>
<protein>
    <submittedName>
        <fullName evidence="13">Protein split end</fullName>
    </submittedName>
</protein>
<name>A0A504YJK6_FASGI</name>
<feature type="compositionally biased region" description="Pro residues" evidence="10">
    <location>
        <begin position="3043"/>
        <end position="3057"/>
    </location>
</feature>
<feature type="compositionally biased region" description="Basic and acidic residues" evidence="10">
    <location>
        <begin position="1218"/>
        <end position="1236"/>
    </location>
</feature>
<dbReference type="STRING" id="46835.A0A504YJK6"/>
<dbReference type="Gene3D" id="2.40.290.10">
    <property type="match status" value="1"/>
</dbReference>
<feature type="compositionally biased region" description="Polar residues" evidence="10">
    <location>
        <begin position="1956"/>
        <end position="1967"/>
    </location>
</feature>
<feature type="domain" description="SPOC" evidence="12">
    <location>
        <begin position="3243"/>
        <end position="3422"/>
    </location>
</feature>
<feature type="compositionally biased region" description="Basic and acidic residues" evidence="10">
    <location>
        <begin position="1621"/>
        <end position="1632"/>
    </location>
</feature>
<feature type="region of interest" description="Disordered" evidence="10">
    <location>
        <begin position="1408"/>
        <end position="1452"/>
    </location>
</feature>
<comment type="similarity">
    <text evidence="2">Belongs to the RRM Spen family.</text>
</comment>
<feature type="region of interest" description="Disordered" evidence="10">
    <location>
        <begin position="719"/>
        <end position="845"/>
    </location>
</feature>
<dbReference type="SMART" id="SM00360">
    <property type="entry name" value="RRM"/>
    <property type="match status" value="3"/>
</dbReference>
<dbReference type="SUPFAM" id="SSF100939">
    <property type="entry name" value="SPOC domain-like"/>
    <property type="match status" value="1"/>
</dbReference>
<feature type="compositionally biased region" description="Polar residues" evidence="10">
    <location>
        <begin position="2304"/>
        <end position="2315"/>
    </location>
</feature>
<dbReference type="InterPro" id="IPR016194">
    <property type="entry name" value="SPOC-like_C_dom_sf"/>
</dbReference>
<evidence type="ECO:0000256" key="5">
    <source>
        <dbReference type="ARBA" id="ARBA00023015"/>
    </source>
</evidence>
<accession>A0A504YJK6</accession>
<feature type="compositionally biased region" description="Low complexity" evidence="10">
    <location>
        <begin position="1427"/>
        <end position="1439"/>
    </location>
</feature>
<feature type="compositionally biased region" description="Polar residues" evidence="10">
    <location>
        <begin position="606"/>
        <end position="621"/>
    </location>
</feature>
<keyword evidence="5" id="KW-0805">Transcription regulation</keyword>
<feature type="compositionally biased region" description="Low complexity" evidence="10">
    <location>
        <begin position="725"/>
        <end position="774"/>
    </location>
</feature>
<feature type="compositionally biased region" description="Basic and acidic residues" evidence="10">
    <location>
        <begin position="1278"/>
        <end position="1289"/>
    </location>
</feature>
<evidence type="ECO:0000256" key="3">
    <source>
        <dbReference type="ARBA" id="ARBA00022553"/>
    </source>
</evidence>
<keyword evidence="7" id="KW-0804">Transcription</keyword>
<dbReference type="Proteomes" id="UP000316759">
    <property type="component" value="Unassembled WGS sequence"/>
</dbReference>
<feature type="region of interest" description="Disordered" evidence="10">
    <location>
        <begin position="1216"/>
        <end position="1290"/>
    </location>
</feature>
<feature type="compositionally biased region" description="Polar residues" evidence="10">
    <location>
        <begin position="784"/>
        <end position="797"/>
    </location>
</feature>
<keyword evidence="4 9" id="KW-0694">RNA-binding</keyword>
<feature type="region of interest" description="Disordered" evidence="10">
    <location>
        <begin position="1483"/>
        <end position="1513"/>
    </location>
</feature>
<evidence type="ECO:0000256" key="2">
    <source>
        <dbReference type="ARBA" id="ARBA00005387"/>
    </source>
</evidence>
<feature type="compositionally biased region" description="Low complexity" evidence="10">
    <location>
        <begin position="2468"/>
        <end position="2485"/>
    </location>
</feature>
<feature type="region of interest" description="Disordered" evidence="10">
    <location>
        <begin position="2086"/>
        <end position="2118"/>
    </location>
</feature>
<evidence type="ECO:0000256" key="4">
    <source>
        <dbReference type="ARBA" id="ARBA00022884"/>
    </source>
</evidence>
<feature type="compositionally biased region" description="Low complexity" evidence="10">
    <location>
        <begin position="1638"/>
        <end position="1649"/>
    </location>
</feature>
<dbReference type="SUPFAM" id="SSF54928">
    <property type="entry name" value="RNA-binding domain, RBD"/>
    <property type="match status" value="2"/>
</dbReference>
<feature type="compositionally biased region" description="Low complexity" evidence="10">
    <location>
        <begin position="1151"/>
        <end position="1163"/>
    </location>
</feature>
<evidence type="ECO:0000259" key="11">
    <source>
        <dbReference type="PROSITE" id="PS50102"/>
    </source>
</evidence>
<comment type="subcellular location">
    <subcellularLocation>
        <location evidence="1">Nucleus</location>
    </subcellularLocation>
</comment>
<keyword evidence="8" id="KW-0539">Nucleus</keyword>
<gene>
    <name evidence="13" type="ORF">FGIG_01545</name>
</gene>
<feature type="region of interest" description="Disordered" evidence="10">
    <location>
        <begin position="1875"/>
        <end position="2002"/>
    </location>
</feature>
<keyword evidence="6" id="KW-0175">Coiled coil</keyword>
<evidence type="ECO:0000256" key="10">
    <source>
        <dbReference type="SAM" id="MobiDB-lite"/>
    </source>
</evidence>
<feature type="domain" description="RRM" evidence="11">
    <location>
        <begin position="5"/>
        <end position="77"/>
    </location>
</feature>
<dbReference type="Pfam" id="PF07744">
    <property type="entry name" value="SPOC"/>
    <property type="match status" value="1"/>
</dbReference>
<feature type="compositionally biased region" description="Polar residues" evidence="10">
    <location>
        <begin position="629"/>
        <end position="640"/>
    </location>
</feature>
<feature type="region of interest" description="Disordered" evidence="10">
    <location>
        <begin position="1318"/>
        <end position="1390"/>
    </location>
</feature>
<feature type="compositionally biased region" description="Polar residues" evidence="10">
    <location>
        <begin position="1610"/>
        <end position="1619"/>
    </location>
</feature>
<feature type="compositionally biased region" description="Polar residues" evidence="10">
    <location>
        <begin position="1249"/>
        <end position="1259"/>
    </location>
</feature>
<feature type="compositionally biased region" description="Polar residues" evidence="10">
    <location>
        <begin position="688"/>
        <end position="699"/>
    </location>
</feature>
<comment type="caution">
    <text evidence="13">The sequence shown here is derived from an EMBL/GenBank/DDBJ whole genome shotgun (WGS) entry which is preliminary data.</text>
</comment>
<feature type="region of interest" description="Disordered" evidence="10">
    <location>
        <begin position="1610"/>
        <end position="1662"/>
    </location>
</feature>
<dbReference type="PROSITE" id="PS50102">
    <property type="entry name" value="RRM"/>
    <property type="match status" value="2"/>
</dbReference>
<feature type="region of interest" description="Disordered" evidence="10">
    <location>
        <begin position="2303"/>
        <end position="2353"/>
    </location>
</feature>
<evidence type="ECO:0000256" key="8">
    <source>
        <dbReference type="ARBA" id="ARBA00023242"/>
    </source>
</evidence>
<feature type="region of interest" description="Disordered" evidence="10">
    <location>
        <begin position="3040"/>
        <end position="3059"/>
    </location>
</feature>
<feature type="region of interest" description="Disordered" evidence="10">
    <location>
        <begin position="2166"/>
        <end position="2196"/>
    </location>
</feature>
<sequence>MKKSRFLWIRELPTKCREHEVREALQRFGEIQKVRVFKHGSTRYGIVAFGDSKGATQAINSSVKINDTPLKMEYCNSFDSSGNNLNKKSDSSHCQPHFGPVDFEIHLFAYYASINFSKEQLSHDLKNTHDHISTLSSNDHLVRNVLATKRSNSRLVTNVTENSTTQVLRSVQNAAHCTRTHGGTSRGLRLSNLPSLSKLKDAQLRQSLFTELRHCGHIQSVVLPPISNEANNESGRVAIVTFRLPEEAECAYRALQSGEKLLFSTQICAELHPGFESPDDHPVKSIAPASNNNEPSCTAGLLSKIAVGNAALAANLNSSVRKCPTRTLYVGGLTAGPTGPVTSDQLSTAFRKFGDIIDVKLQTSSNAALIQFAEMRGPMRAMNAHLRDPLRLGGRPLFLAYIPSPPSTGLWFSDLPPVLANMKDEELLRSLSSLAPVQEIILINRAESNSRLNQPSQQQHAPSTSVSAHHQQAHQPHYVAYIRMLSAEHATRLLSELRSGKHFNERPTSNVHATSSAPRRPFAVDFASARQTSLVASLQINAARSITTSGRIRVISATSLDLAKRLGTTMVPHMISLTNLSSVPTTHAVPRSTPLGVSSPVRSVVKSDSPTSHRSGNQRSTWDPYPGDNTGNSSGCNTVGNTLAAVENGLSDSVTVGTHPDGSSDVSHTRLDSRPCAKISVPKEPSRSSHTGLLPTTTAAPIMGFRNTLFTGTQSLDRMDAARDSSPSSLSTSSSSSSLSSESSESSSSSSSSESTSSSSSSSVSSPTSLSGSSARSRTRRSITDPSVQLTKSNQTRPADASRLSPHHLGTSPQNSFTTMRRSHIGDRKPPIRTTSESSSTPCNKAHADAIENPWLNERNGAGGFARRQLSVVTTIAPTVSSPIRSSAASNDGLSSPVCVSALPTVCSRVYSALSNNTSLMSSSAVPSQMVSSGHTENHHSMQSCTSVGHHATSGELHICPVSVPNSSSASSGVSSCGRSFSSSNSSTGNSPFNHCNVVTSHQVSVSSKLSTSIAPNHAYMHKMPSTFAPTGSGLTEPVAVSQLRGTADANMRHNISHSNAADRKARVYSSENTSGLKLHISTGGNLVPPQSSAPAAAVCSPLSTPLTVSIRLSGSEIESHNAIPAMTSPSAFSAHEDVFCVRRSGKCGNSSHPSTPSSAPPHITNVDTGRRFSSQSMDMSCDKTPLSDSNRAHVTDWFSLGSPVYESMYDKIKRRTNKEAEERRQRQQETLDAREKKHRKQRRKDQLTRSPPSVSFTPPESFGSEHSAKTAGTNSSDKSRCSKSDSALRKGSKRLNSYLRNKISEKDFLINGGANDYHSSSWHSPKVSPREPTWSTHTSKSRPTELTSKSVHKHARKSKRSRRERSSISSSLSSGDDRNSCSPPGTLTRLSLGMRFPVSATYHECVRPKSTHRSEWSPERDDDSLSHLSSSLSCSSSDGRSDHPPSDNSKQSIAVASTFPQFHCRAYDVLGTKHGHVASQHVLKRDSSGSLHSPVTKSSYRKGREMSPVRNELPSKKSQIFDTMIDRPKSTVIDKRNRPIPGSKRKREECPNKQSFKRHRVSHKILSTESSHGHVGTTKQASHHGRSPKVPYLPDCVLDSEVDDIRCSDSVSHNTGTSDPHVRSGRPDAAYRNRRISSSLHSGTDDSSVCGTHSPSPIRGAVRSPLHLTSHYRKQYSINTSICSDPHSRLGDDRDSIFDVFMDSDRFSTNSKSTPSTEPMEQSEIIERNLDMKFSDDEWHSSVVSTSPNPNNMEFDVDYCRGDTKTEHSSTTYQSTSFSSQLISPVCKLRSPSEDESDDESLHKDVVDFTKLCGTNDTLALENLHNDPTSAKFGTTLDTASSLHEVSSPIEPEMKPQFISSHSEDLKIEAANENGTVVTSPLRPDSPLPIVKPDFQPTSQSLEEDSKPDRDSLMLKTDVTKTGSAISVGESALPTPHMRDSIHSTESKAQDTSHESSVLVQESTSFEMCADKRSERKPADEDSGTNAPITIEPSSDDSAGLESIVSPALACPFKGEIESSVITSPPVRVCGQTMEKPVGQSTPKVDSTPPCASLISRAEARQVKTNADEPDITRKVSVVAPMQSPVSATRVHTTVSESTKTTSISHQPSSGPPTEVHDITRYVQSVIERVKAERVEESQQAAAAAAQYHTSGAYQTSSGASLSASQASAGRSLHDGASVGPVGTGSIGGKRGSVTTRRPLLVSTSACTSVKPGGITSSAKWSSSATSGQSQSSTSLTFCGATVIPTVACHHPPSTCTTSASAVISIVSSQTSDLHLPLIPGVNACAPMAVSPQLTVPVATGRVTRQSQQQNGIGSTRRPETSLSIGDIQPNSAKTNNAGNGRRRRRSESKVSVGCVSKEISNNLASLIPNSNTLLTSSEAVLTHAVNSGTSGPAVTDIVRKSISVDEQVFSDLASESGHLNNQVIHNTSSVESTHKGQASIDPYEPNFDEESPVGFEHGQLHHHRSTPPICSSPTPSQPNTTSNARKQVNTTTSVVASCTSPSIDNSVLSPVSNTGCEGANNRGVSTNSANAPITITNTNAGITVPSPVTTTATSDTVDEVIRDVCAGQFDVRSYMNSWRAECPSNTSRQSSKNSPRITAQSHSGVSTTTTATVPPVANIMNSVATSTTIISCTQACTPTSSVVSTIQTTTPMVTVSNTTATVPVLVPASMVAPVSNSVTKLTTSSLPNMPKSFPLAISEPVVAAVTIPVSSNGAKTIAPGKNGSNNVVNIATGNALLNTLLAALQRIPGSQVTVGGVGSGAISATTITLPVNAARQAAANITAAVLSATGGGVQTPISEQPQETISSGSQIEVKDKVPDGLSKPIPASFVSCVKSSESVILHRTSPINVSQSTQRIQQGSKPLPEPITNNIPQTNVSMCSVPHLPNKLQPSVASHASSGIAMHPKRVLHVPSEPMFIDAPGLPAKSVVTAQQQQHSQIVKTTLLDRPLPGVVPASRPALPPLQFNQTGLSHLPVSAPMPIIPPGSLNAQPPLLPTSSGASPSPVTHHPNMVGLLKPSQFATPVPTQPQSAPARHASRLLPTAPPLVPGRSPPTSAPPLTGDAVQALLERFGGAFEPSVLMVIAQAAAAGAGPVENNLTGSDGENTPALTYLRRWAQQMLESRQSVSNKHPTTSPVDGPIKSAPPHVTTPPISTAVSVLSFPSQPRMSQLSALSVNTLNSDTPVPTASAAPPRTVTAVPSAPTVHETNAALISPPVGTTRHSPNNIPLSATAGVASSANISCNTIGQTYPLVWQGRLSLKNAETRVALHYIHGNPNLLHDCMRLLASGGGGQPQHSLVSNGGPLRIVQRMRLEPAQLEGVQRKIHQDGASCACLALPAGNSTAELIQQTQVLNESFIRYMQEKMAAGIINVGFPEYQQGLYVVHIFPPCEFSHAQLNLAAPELYRRVLQANQSHLLVVITTV</sequence>
<evidence type="ECO:0000256" key="6">
    <source>
        <dbReference type="ARBA" id="ARBA00023054"/>
    </source>
</evidence>
<dbReference type="FunFam" id="2.40.290.10:FF:000002">
    <property type="entry name" value="Spen family transcriptional repressor"/>
    <property type="match status" value="1"/>
</dbReference>
<feature type="compositionally biased region" description="Polar residues" evidence="10">
    <location>
        <begin position="3124"/>
        <end position="3136"/>
    </location>
</feature>
<dbReference type="Gene3D" id="3.30.70.330">
    <property type="match status" value="2"/>
</dbReference>
<evidence type="ECO:0000256" key="7">
    <source>
        <dbReference type="ARBA" id="ARBA00023163"/>
    </source>
</evidence>
<feature type="compositionally biased region" description="Polar residues" evidence="10">
    <location>
        <begin position="811"/>
        <end position="820"/>
    </location>
</feature>
<dbReference type="InterPro" id="IPR012921">
    <property type="entry name" value="SPOC_C"/>
</dbReference>
<feature type="region of interest" description="Disordered" evidence="10">
    <location>
        <begin position="584"/>
        <end position="640"/>
    </location>
</feature>
<feature type="compositionally biased region" description="Basic and acidic residues" evidence="10">
    <location>
        <begin position="1408"/>
        <end position="1426"/>
    </location>
</feature>
<feature type="compositionally biased region" description="Polar residues" evidence="10">
    <location>
        <begin position="833"/>
        <end position="843"/>
    </location>
</feature>
<dbReference type="Pfam" id="PF00076">
    <property type="entry name" value="RRM_1"/>
    <property type="match status" value="1"/>
</dbReference>
<dbReference type="GO" id="GO:0005634">
    <property type="term" value="C:nucleus"/>
    <property type="evidence" value="ECO:0007669"/>
    <property type="project" value="UniProtKB-SubCell"/>
</dbReference>
<feature type="compositionally biased region" description="Basic and acidic residues" evidence="10">
    <location>
        <begin position="1970"/>
        <end position="1981"/>
    </location>
</feature>
<organism evidence="13 14">
    <name type="scientific">Fasciola gigantica</name>
    <name type="common">Giant liver fluke</name>
    <dbReference type="NCBI Taxonomy" id="46835"/>
    <lineage>
        <taxon>Eukaryota</taxon>
        <taxon>Metazoa</taxon>
        <taxon>Spiralia</taxon>
        <taxon>Lophotrochozoa</taxon>
        <taxon>Platyhelminthes</taxon>
        <taxon>Trematoda</taxon>
        <taxon>Digenea</taxon>
        <taxon>Plagiorchiida</taxon>
        <taxon>Echinostomata</taxon>
        <taxon>Echinostomatoidea</taxon>
        <taxon>Fasciolidae</taxon>
        <taxon>Fasciola</taxon>
    </lineage>
</organism>
<proteinExistence type="inferred from homology"/>
<feature type="compositionally biased region" description="Polar residues" evidence="10">
    <location>
        <begin position="1489"/>
        <end position="1499"/>
    </location>
</feature>
<keyword evidence="3" id="KW-0597">Phosphoprotein</keyword>
<evidence type="ECO:0000256" key="9">
    <source>
        <dbReference type="PROSITE-ProRule" id="PRU00176"/>
    </source>
</evidence>
<dbReference type="InterPro" id="IPR035979">
    <property type="entry name" value="RBD_domain_sf"/>
</dbReference>
<dbReference type="CDD" id="cd21543">
    <property type="entry name" value="SPOC_SHARP"/>
    <property type="match status" value="1"/>
</dbReference>
<feature type="compositionally biased region" description="Basic and acidic residues" evidence="10">
    <location>
        <begin position="1938"/>
        <end position="1955"/>
    </location>
</feature>
<feature type="compositionally biased region" description="Polar residues" evidence="10">
    <location>
        <begin position="1166"/>
        <end position="1179"/>
    </location>
</feature>
<feature type="region of interest" description="Disordered" evidence="10">
    <location>
        <begin position="451"/>
        <end position="472"/>
    </location>
</feature>
<dbReference type="GO" id="GO:0003723">
    <property type="term" value="F:RNA binding"/>
    <property type="evidence" value="ECO:0007669"/>
    <property type="project" value="UniProtKB-UniRule"/>
</dbReference>
<feature type="region of interest" description="Disordered" evidence="10">
    <location>
        <begin position="2583"/>
        <end position="2611"/>
    </location>
</feature>
<evidence type="ECO:0000313" key="13">
    <source>
        <dbReference type="EMBL" id="TPP61413.1"/>
    </source>
</evidence>
<evidence type="ECO:0000259" key="12">
    <source>
        <dbReference type="PROSITE" id="PS50917"/>
    </source>
</evidence>
<feature type="region of interest" description="Disordered" evidence="10">
    <location>
        <begin position="3124"/>
        <end position="3144"/>
    </location>
</feature>
<feature type="region of interest" description="Disordered" evidence="10">
    <location>
        <begin position="929"/>
        <end position="948"/>
    </location>
</feature>
<evidence type="ECO:0000313" key="14">
    <source>
        <dbReference type="Proteomes" id="UP000316759"/>
    </source>
</evidence>
<feature type="compositionally biased region" description="Basic residues" evidence="10">
    <location>
        <begin position="1351"/>
        <end position="1364"/>
    </location>
</feature>
<feature type="compositionally biased region" description="Polar residues" evidence="10">
    <location>
        <begin position="1985"/>
        <end position="1998"/>
    </location>
</feature>
<feature type="region of interest" description="Disordered" evidence="10">
    <location>
        <begin position="652"/>
        <end position="699"/>
    </location>
</feature>
<feature type="region of interest" description="Disordered" evidence="10">
    <location>
        <begin position="2459"/>
        <end position="2489"/>
    </location>
</feature>
<feature type="compositionally biased region" description="Polar residues" evidence="10">
    <location>
        <begin position="2086"/>
        <end position="2110"/>
    </location>
</feature>
<feature type="region of interest" description="Disordered" evidence="10">
    <location>
        <begin position="1534"/>
        <end position="1591"/>
    </location>
</feature>
<dbReference type="OrthoDB" id="6407164at2759"/>
<dbReference type="CDD" id="cd00590">
    <property type="entry name" value="RRM_SF"/>
    <property type="match status" value="1"/>
</dbReference>
<reference evidence="13 14" key="1">
    <citation type="submission" date="2019-04" db="EMBL/GenBank/DDBJ databases">
        <title>Annotation for the trematode Fasciola gigantica.</title>
        <authorList>
            <person name="Choi Y.-J."/>
        </authorList>
    </citation>
    <scope>NUCLEOTIDE SEQUENCE [LARGE SCALE GENOMIC DNA]</scope>
    <source>
        <strain evidence="13">Uganda_cow_1</strain>
    </source>
</reference>
<dbReference type="InterPro" id="IPR012677">
    <property type="entry name" value="Nucleotide-bd_a/b_plait_sf"/>
</dbReference>
<dbReference type="EMBL" id="SUNJ01008191">
    <property type="protein sequence ID" value="TPP61413.1"/>
    <property type="molecule type" value="Genomic_DNA"/>
</dbReference>
<dbReference type="InterPro" id="IPR010912">
    <property type="entry name" value="SPOC_met"/>
</dbReference>